<feature type="transmembrane region" description="Helical" evidence="1">
    <location>
        <begin position="118"/>
        <end position="138"/>
    </location>
</feature>
<reference evidence="2" key="1">
    <citation type="journal article" date="2014" name="Int. J. Syst. Evol. Microbiol.">
        <title>Complete genome sequence of Corynebacterium casei LMG S-19264T (=DSM 44701T), isolated from a smear-ripened cheese.</title>
        <authorList>
            <consortium name="US DOE Joint Genome Institute (JGI-PGF)"/>
            <person name="Walter F."/>
            <person name="Albersmeier A."/>
            <person name="Kalinowski J."/>
            <person name="Ruckert C."/>
        </authorList>
    </citation>
    <scope>NUCLEOTIDE SEQUENCE</scope>
    <source>
        <strain evidence="2">JCM 12289</strain>
    </source>
</reference>
<name>A0AAV3SGA5_HALDO</name>
<dbReference type="GO" id="GO:0015661">
    <property type="term" value="F:L-lysine efflux transmembrane transporter activity"/>
    <property type="evidence" value="ECO:0007669"/>
    <property type="project" value="InterPro"/>
</dbReference>
<evidence type="ECO:0000313" key="2">
    <source>
        <dbReference type="EMBL" id="GAA0457812.1"/>
    </source>
</evidence>
<dbReference type="Proteomes" id="UP001500962">
    <property type="component" value="Unassembled WGS sequence"/>
</dbReference>
<dbReference type="InterPro" id="IPR005642">
    <property type="entry name" value="LysO"/>
</dbReference>
<sequence>MNIGILLLALLIGGVFGYLWSFDMVQRIGNGVMMVSLGILLFVIGVQLGTDERILRNVNTIGGVALVLCIGSVIGSIVCVYLAAGIIDRVSDVSLASRNSPPHQPSDSPADGFEWRTMALVLVPLAVGVGVSIVGLPGSIVRTLESASEYVLPVLLFGVGITVGSDSGVLTYTAQIGWGVLAIPLLVAVGSILGGVLSGIAIGFPVIDSAAVTAGFGWYSYAGVVVSNLGGIELGAVAFLANFFRELITFFLLPFIAKYLGGMTSIAPGGATTMDVTLPMVQRVSGERFVVPALINGIVLSVFATLFVPVILTGGVGG</sequence>
<dbReference type="EMBL" id="CP095006">
    <property type="protein sequence ID" value="UOO96764.1"/>
    <property type="molecule type" value="Genomic_DNA"/>
</dbReference>
<dbReference type="EMBL" id="BAAADN010000020">
    <property type="protein sequence ID" value="GAA0457812.1"/>
    <property type="molecule type" value="Genomic_DNA"/>
</dbReference>
<dbReference type="PANTHER" id="PTHR35804:SF1">
    <property type="entry name" value="LYSINE EXPORTER LYSO"/>
    <property type="match status" value="1"/>
</dbReference>
<feature type="transmembrane region" description="Helical" evidence="1">
    <location>
        <begin position="289"/>
        <end position="312"/>
    </location>
</feature>
<dbReference type="GeneID" id="71763091"/>
<gene>
    <name evidence="2" type="ORF">GCM10008985_12460</name>
    <name evidence="3" type="ORF">MUK72_14545</name>
</gene>
<protein>
    <submittedName>
        <fullName evidence="2">Lysine exporter LysO family protein</fullName>
    </submittedName>
</protein>
<geneLocation type="plasmid" evidence="3 4">
    <name>unnamed1</name>
</geneLocation>
<dbReference type="GO" id="GO:0005886">
    <property type="term" value="C:plasma membrane"/>
    <property type="evidence" value="ECO:0007669"/>
    <property type="project" value="TreeGrafter"/>
</dbReference>
<accession>A0AAV3SGA5</accession>
<keyword evidence="4" id="KW-1185">Reference proteome</keyword>
<keyword evidence="1" id="KW-0472">Membrane</keyword>
<dbReference type="Pfam" id="PF03956">
    <property type="entry name" value="Lys_export"/>
    <property type="match status" value="2"/>
</dbReference>
<evidence type="ECO:0000256" key="1">
    <source>
        <dbReference type="SAM" id="Phobius"/>
    </source>
</evidence>
<keyword evidence="1" id="KW-1133">Transmembrane helix</keyword>
<proteinExistence type="predicted"/>
<reference evidence="2" key="3">
    <citation type="submission" date="2023-12" db="EMBL/GenBank/DDBJ databases">
        <authorList>
            <person name="Sun Q."/>
            <person name="Inoue M."/>
        </authorList>
    </citation>
    <scope>NUCLEOTIDE SEQUENCE</scope>
    <source>
        <strain evidence="2">JCM 12289</strain>
    </source>
</reference>
<feature type="transmembrane region" description="Helical" evidence="1">
    <location>
        <begin position="31"/>
        <end position="49"/>
    </location>
</feature>
<feature type="transmembrane region" description="Helical" evidence="1">
    <location>
        <begin position="176"/>
        <end position="206"/>
    </location>
</feature>
<feature type="transmembrane region" description="Helical" evidence="1">
    <location>
        <begin position="150"/>
        <end position="170"/>
    </location>
</feature>
<evidence type="ECO:0000313" key="5">
    <source>
        <dbReference type="Proteomes" id="UP001500962"/>
    </source>
</evidence>
<dbReference type="Proteomes" id="UP000830542">
    <property type="component" value="Plasmid unnamed1"/>
</dbReference>
<reference evidence="3" key="2">
    <citation type="submission" date="2022-04" db="EMBL/GenBank/DDBJ databases">
        <title>Sequencing and genomic assembly of Halococcus dombrowskii.</title>
        <authorList>
            <person name="Lim S.W."/>
            <person name="MacLea K.S."/>
        </authorList>
    </citation>
    <scope>NUCLEOTIDE SEQUENCE</scope>
    <source>
        <strain evidence="3">H4</strain>
        <plasmid evidence="3">unnamed1</plasmid>
    </source>
</reference>
<evidence type="ECO:0000313" key="4">
    <source>
        <dbReference type="Proteomes" id="UP000830542"/>
    </source>
</evidence>
<evidence type="ECO:0000313" key="3">
    <source>
        <dbReference type="EMBL" id="UOO96764.1"/>
    </source>
</evidence>
<keyword evidence="1" id="KW-0812">Transmembrane</keyword>
<dbReference type="AlphaFoldDB" id="A0AAV3SGA5"/>
<dbReference type="KEGG" id="hdo:MUK72_14545"/>
<feature type="transmembrane region" description="Helical" evidence="1">
    <location>
        <begin position="247"/>
        <end position="268"/>
    </location>
</feature>
<feature type="transmembrane region" description="Helical" evidence="1">
    <location>
        <begin position="61"/>
        <end position="87"/>
    </location>
</feature>
<keyword evidence="3" id="KW-0614">Plasmid</keyword>
<dbReference type="RefSeq" id="WP_244705788.1">
    <property type="nucleotide sequence ID" value="NZ_BAAADN010000020.1"/>
</dbReference>
<dbReference type="PANTHER" id="PTHR35804">
    <property type="entry name" value="LYSINE EXPORTER LYSO"/>
    <property type="match status" value="1"/>
</dbReference>
<feature type="transmembrane region" description="Helical" evidence="1">
    <location>
        <begin position="218"/>
        <end position="241"/>
    </location>
</feature>
<organism evidence="2 5">
    <name type="scientific">Halococcus dombrowskii</name>
    <dbReference type="NCBI Taxonomy" id="179637"/>
    <lineage>
        <taxon>Archaea</taxon>
        <taxon>Methanobacteriati</taxon>
        <taxon>Methanobacteriota</taxon>
        <taxon>Stenosarchaea group</taxon>
        <taxon>Halobacteria</taxon>
        <taxon>Halobacteriales</taxon>
        <taxon>Halococcaceae</taxon>
        <taxon>Halococcus</taxon>
    </lineage>
</organism>